<dbReference type="InterPro" id="IPR016024">
    <property type="entry name" value="ARM-type_fold"/>
</dbReference>
<comment type="caution">
    <text evidence="6">The sequence shown here is derived from an EMBL/GenBank/DDBJ whole genome shotgun (WGS) entry which is preliminary data.</text>
</comment>
<organism evidence="6 7">
    <name type="scientific">Phakopsora pachyrhizi</name>
    <name type="common">Asian soybean rust disease fungus</name>
    <dbReference type="NCBI Taxonomy" id="170000"/>
    <lineage>
        <taxon>Eukaryota</taxon>
        <taxon>Fungi</taxon>
        <taxon>Dikarya</taxon>
        <taxon>Basidiomycota</taxon>
        <taxon>Pucciniomycotina</taxon>
        <taxon>Pucciniomycetes</taxon>
        <taxon>Pucciniales</taxon>
        <taxon>Phakopsoraceae</taxon>
        <taxon>Phakopsora</taxon>
    </lineage>
</organism>
<dbReference type="PANTHER" id="PTHR12378">
    <property type="entry name" value="DESUMOYLATING ISOPEPTIDASE"/>
    <property type="match status" value="1"/>
</dbReference>
<dbReference type="GO" id="GO:0008233">
    <property type="term" value="F:peptidase activity"/>
    <property type="evidence" value="ECO:0007669"/>
    <property type="project" value="UniProtKB-KW"/>
</dbReference>
<dbReference type="Gene3D" id="1.25.10.10">
    <property type="entry name" value="Leucine-rich Repeat Variant"/>
    <property type="match status" value="1"/>
</dbReference>
<dbReference type="PROSITE" id="PS51858">
    <property type="entry name" value="PPPDE"/>
    <property type="match status" value="1"/>
</dbReference>
<dbReference type="InterPro" id="IPR013766">
    <property type="entry name" value="Thioredoxin_domain"/>
</dbReference>
<dbReference type="CDD" id="cd02947">
    <property type="entry name" value="TRX_family"/>
    <property type="match status" value="1"/>
</dbReference>
<evidence type="ECO:0000256" key="1">
    <source>
        <dbReference type="ARBA" id="ARBA00008140"/>
    </source>
</evidence>
<proteinExistence type="inferred from homology"/>
<gene>
    <name evidence="6" type="ORF">PPACK8108_LOCUS23473</name>
</gene>
<keyword evidence="7" id="KW-1185">Reference proteome</keyword>
<dbReference type="Pfam" id="PF08324">
    <property type="entry name" value="PUL"/>
    <property type="match status" value="1"/>
</dbReference>
<dbReference type="PROSITE" id="PS51396">
    <property type="entry name" value="PUL"/>
    <property type="match status" value="1"/>
</dbReference>
<evidence type="ECO:0000256" key="2">
    <source>
        <dbReference type="ARBA" id="ARBA00022670"/>
    </source>
</evidence>
<dbReference type="InterPro" id="IPR011989">
    <property type="entry name" value="ARM-like"/>
</dbReference>
<evidence type="ECO:0000259" key="4">
    <source>
        <dbReference type="PROSITE" id="PS51396"/>
    </source>
</evidence>
<dbReference type="InterPro" id="IPR013535">
    <property type="entry name" value="PUL_dom"/>
</dbReference>
<dbReference type="GO" id="GO:0006508">
    <property type="term" value="P:proteolysis"/>
    <property type="evidence" value="ECO:0007669"/>
    <property type="project" value="UniProtKB-KW"/>
</dbReference>
<comment type="similarity">
    <text evidence="1">Belongs to the DeSI family.</text>
</comment>
<dbReference type="SMART" id="SM01179">
    <property type="entry name" value="DUF862"/>
    <property type="match status" value="1"/>
</dbReference>
<feature type="domain" description="PPPDE" evidence="5">
    <location>
        <begin position="13"/>
        <end position="154"/>
    </location>
</feature>
<evidence type="ECO:0000256" key="3">
    <source>
        <dbReference type="ARBA" id="ARBA00022801"/>
    </source>
</evidence>
<dbReference type="Pfam" id="PF05903">
    <property type="entry name" value="Peptidase_C97"/>
    <property type="match status" value="1"/>
</dbReference>
<evidence type="ECO:0000313" key="6">
    <source>
        <dbReference type="EMBL" id="CAH7688500.1"/>
    </source>
</evidence>
<dbReference type="InterPro" id="IPR008580">
    <property type="entry name" value="PPPDE_dom"/>
</dbReference>
<sequence length="724" mass="80598">MQSPSSSTDPSLRPVHLYVYDLSNGLARSMSMSWTGRQFDGIWHTSVVFDNQLEVFFGQGIMTSRPGNSHIGKPLRVIDQGETMIDPVTFEDYIEGLRSSWNAQSYHLLDRNCNNFSKEVLSFLNGSDVPDYILSLPQQFLSTPLGASMRPMIDQMFRLGSGHSNHHQISSSSNQPTTPIGLLSNLTSTIHNNSNNNSNLSKGSGPRSVTSLEALTSELQHNICVVVNFTNESGCPPCRTIAPVYRDLSSKFSTNDLSTRHSVNSSIRKTSRKPSREITFLVVDTTISNEICLKFQIRATPTFKFFLRNKQVAEVRGANPTELETQINLLLFTAYPPHPHSRLSSKRLDSLSTEPIRYSRTIDLEKAKNKLLSNLTAPPVDNSDVLDPLLLQELRETLDSVIIPFLGTLNSSQTAQSGSRLGSTPSLDHASINRWLLVTTKLLKSSDTADSFPILDFLRLSILDDRFLDQLRSISSTEHQPIYEVYQTCYHKIHQVEIPQSQQDGKKSAAAVAAVDDDGDQRELGRATVSRAFSLTLLRVISNSLSSRVLSGQLLEIERFRGTILKILVGRLLDGDRDVKVSAAGVCFGVICRWSDELRSDCEPSENLTPDDGNCEEEWEVELMSALIECLRRETEDSIFKNIEMIHRLLGCIGKLLKFSRYEGILRTLIESLELSEALKSLLNAGGDVQKDGGRVDRSVDSSGRIVLGEVRGLSAEILTLMRF</sequence>
<dbReference type="Pfam" id="PF00085">
    <property type="entry name" value="Thioredoxin"/>
    <property type="match status" value="1"/>
</dbReference>
<dbReference type="PANTHER" id="PTHR12378:SF7">
    <property type="entry name" value="DESUMOYLATING ISOPEPTIDASE 1"/>
    <property type="match status" value="1"/>
</dbReference>
<dbReference type="InterPro" id="IPR042266">
    <property type="entry name" value="PPPDE_sf"/>
</dbReference>
<evidence type="ECO:0000313" key="7">
    <source>
        <dbReference type="Proteomes" id="UP001153365"/>
    </source>
</evidence>
<name>A0AAV0BN77_PHAPC</name>
<feature type="domain" description="PUL" evidence="4">
    <location>
        <begin position="376"/>
        <end position="703"/>
    </location>
</feature>
<dbReference type="SUPFAM" id="SSF48371">
    <property type="entry name" value="ARM repeat"/>
    <property type="match status" value="1"/>
</dbReference>
<dbReference type="InterPro" id="IPR036249">
    <property type="entry name" value="Thioredoxin-like_sf"/>
</dbReference>
<dbReference type="EMBL" id="CALTRL010005986">
    <property type="protein sequence ID" value="CAH7688500.1"/>
    <property type="molecule type" value="Genomic_DNA"/>
</dbReference>
<keyword evidence="3" id="KW-0378">Hydrolase</keyword>
<dbReference type="SUPFAM" id="SSF52833">
    <property type="entry name" value="Thioredoxin-like"/>
    <property type="match status" value="1"/>
</dbReference>
<reference evidence="6" key="1">
    <citation type="submission" date="2022-06" db="EMBL/GenBank/DDBJ databases">
        <authorList>
            <consortium name="SYNGENTA / RWTH Aachen University"/>
        </authorList>
    </citation>
    <scope>NUCLEOTIDE SEQUENCE</scope>
</reference>
<dbReference type="AlphaFoldDB" id="A0AAV0BN77"/>
<dbReference type="Gene3D" id="3.90.1720.30">
    <property type="entry name" value="PPPDE domains"/>
    <property type="match status" value="1"/>
</dbReference>
<dbReference type="Proteomes" id="UP001153365">
    <property type="component" value="Unassembled WGS sequence"/>
</dbReference>
<protein>
    <submittedName>
        <fullName evidence="6">PPPDE putative peptidase domain-domain-containing protein</fullName>
    </submittedName>
</protein>
<keyword evidence="2" id="KW-0645">Protease</keyword>
<evidence type="ECO:0000259" key="5">
    <source>
        <dbReference type="PROSITE" id="PS51858"/>
    </source>
</evidence>
<dbReference type="GO" id="GO:0070646">
    <property type="term" value="P:protein modification by small protein removal"/>
    <property type="evidence" value="ECO:0007669"/>
    <property type="project" value="TreeGrafter"/>
</dbReference>
<accession>A0AAV0BN77</accession>
<dbReference type="Gene3D" id="3.40.30.10">
    <property type="entry name" value="Glutaredoxin"/>
    <property type="match status" value="1"/>
</dbReference>